<dbReference type="EMBL" id="CP000254">
    <property type="protein sequence ID" value="ABD41523.1"/>
    <property type="molecule type" value="Genomic_DNA"/>
</dbReference>
<dbReference type="HOGENOM" id="CLU_709064_0_0_2"/>
<dbReference type="eggNOG" id="arCOG01612">
    <property type="taxonomic scope" value="Archaea"/>
</dbReference>
<dbReference type="Pfam" id="PF02775">
    <property type="entry name" value="TPP_enzyme_C"/>
    <property type="match status" value="1"/>
</dbReference>
<dbReference type="Gene3D" id="3.40.50.970">
    <property type="match status" value="2"/>
</dbReference>
<dbReference type="STRING" id="323259.Mhun_1802"/>
<name>Q2FKU6_METHJ</name>
<dbReference type="PANTHER" id="PTHR43710:SF7">
    <property type="entry name" value="INDOLEPYRUVATE OXIDOREDUCTASE SUBUNIT IORA"/>
    <property type="match status" value="1"/>
</dbReference>
<dbReference type="InterPro" id="IPR002880">
    <property type="entry name" value="Pyrv_Fd/Flavodoxin_OxRdtase_N"/>
</dbReference>
<evidence type="ECO:0000313" key="5">
    <source>
        <dbReference type="Proteomes" id="UP000001941"/>
    </source>
</evidence>
<accession>Q2FKU6</accession>
<dbReference type="GeneID" id="3924057"/>
<dbReference type="InterPro" id="IPR045025">
    <property type="entry name" value="HACL1-like"/>
</dbReference>
<keyword evidence="2" id="KW-0560">Oxidoreductase</keyword>
<dbReference type="GO" id="GO:0030976">
    <property type="term" value="F:thiamine pyrophosphate binding"/>
    <property type="evidence" value="ECO:0007669"/>
    <property type="project" value="InterPro"/>
</dbReference>
<keyword evidence="5" id="KW-1185">Reference proteome</keyword>
<protein>
    <submittedName>
        <fullName evidence="4">Indolepyruvate ferredoxin oxidoreductase alpha and beta subunits-like protein</fullName>
    </submittedName>
</protein>
<dbReference type="InterPro" id="IPR011766">
    <property type="entry name" value="TPP_enzyme_TPP-bd"/>
</dbReference>
<dbReference type="GO" id="GO:0046872">
    <property type="term" value="F:metal ion binding"/>
    <property type="evidence" value="ECO:0007669"/>
    <property type="project" value="UniProtKB-KW"/>
</dbReference>
<dbReference type="GO" id="GO:0006082">
    <property type="term" value="P:organic acid metabolic process"/>
    <property type="evidence" value="ECO:0007669"/>
    <property type="project" value="UniProtKB-ARBA"/>
</dbReference>
<dbReference type="OrthoDB" id="116011at2157"/>
<evidence type="ECO:0000256" key="1">
    <source>
        <dbReference type="ARBA" id="ARBA00022723"/>
    </source>
</evidence>
<gene>
    <name evidence="4" type="ordered locus">Mhun_1802</name>
</gene>
<dbReference type="InterPro" id="IPR029061">
    <property type="entry name" value="THDP-binding"/>
</dbReference>
<reference evidence="5" key="1">
    <citation type="journal article" date="2016" name="Stand. Genomic Sci.">
        <title>Complete genome sequence of Methanospirillum hungatei type strain JF1.</title>
        <authorList>
            <person name="Gunsalus R.P."/>
            <person name="Cook L.E."/>
            <person name="Crable B."/>
            <person name="Rohlin L."/>
            <person name="McDonald E."/>
            <person name="Mouttaki H."/>
            <person name="Sieber J.R."/>
            <person name="Poweleit N."/>
            <person name="Zhou H."/>
            <person name="Lapidus A.L."/>
            <person name="Daligault H.E."/>
            <person name="Land M."/>
            <person name="Gilna P."/>
            <person name="Ivanova N."/>
            <person name="Kyrpides N."/>
            <person name="Culley D.E."/>
            <person name="McInerney M.J."/>
        </authorList>
    </citation>
    <scope>NUCLEOTIDE SEQUENCE [LARGE SCALE GENOMIC DNA]</scope>
    <source>
        <strain evidence="5">ATCC 27890 / DSM 864 / NBRC 100397 / JF-1</strain>
    </source>
</reference>
<dbReference type="GO" id="GO:0016491">
    <property type="term" value="F:oxidoreductase activity"/>
    <property type="evidence" value="ECO:0007669"/>
    <property type="project" value="UniProtKB-KW"/>
</dbReference>
<dbReference type="GO" id="GO:0044272">
    <property type="term" value="P:sulfur compound biosynthetic process"/>
    <property type="evidence" value="ECO:0007669"/>
    <property type="project" value="UniProtKB-ARBA"/>
</dbReference>
<dbReference type="RefSeq" id="WP_011448787.1">
    <property type="nucleotide sequence ID" value="NC_007796.1"/>
</dbReference>
<dbReference type="PANTHER" id="PTHR43710">
    <property type="entry name" value="2-HYDROXYACYL-COA LYASE"/>
    <property type="match status" value="1"/>
</dbReference>
<organism evidence="4 5">
    <name type="scientific">Methanospirillum hungatei JF-1 (strain ATCC 27890 / DSM 864 / NBRC 100397 / JF-1)</name>
    <dbReference type="NCBI Taxonomy" id="323259"/>
    <lineage>
        <taxon>Archaea</taxon>
        <taxon>Methanobacteriati</taxon>
        <taxon>Methanobacteriota</taxon>
        <taxon>Stenosarchaea group</taxon>
        <taxon>Methanomicrobia</taxon>
        <taxon>Methanomicrobiales</taxon>
        <taxon>Methanospirillaceae</taxon>
        <taxon>Methanospirillum</taxon>
    </lineage>
</organism>
<dbReference type="CDD" id="cd07034">
    <property type="entry name" value="TPP_PYR_PFOR_IOR-alpha_like"/>
    <property type="match status" value="1"/>
</dbReference>
<dbReference type="KEGG" id="mhu:Mhun_1802"/>
<dbReference type="Proteomes" id="UP000001941">
    <property type="component" value="Chromosome"/>
</dbReference>
<evidence type="ECO:0000259" key="3">
    <source>
        <dbReference type="Pfam" id="PF02775"/>
    </source>
</evidence>
<evidence type="ECO:0000313" key="4">
    <source>
        <dbReference type="EMBL" id="ABD41523.1"/>
    </source>
</evidence>
<dbReference type="AlphaFoldDB" id="Q2FKU6"/>
<dbReference type="EnsemblBacteria" id="ABD41523">
    <property type="protein sequence ID" value="ABD41523"/>
    <property type="gene ID" value="Mhun_1802"/>
</dbReference>
<evidence type="ECO:0000256" key="2">
    <source>
        <dbReference type="ARBA" id="ARBA00023002"/>
    </source>
</evidence>
<keyword evidence="1" id="KW-0479">Metal-binding</keyword>
<feature type="domain" description="Thiamine pyrophosphate enzyme TPP-binding" evidence="3">
    <location>
        <begin position="247"/>
        <end position="319"/>
    </location>
</feature>
<proteinExistence type="predicted"/>
<dbReference type="SUPFAM" id="SSF52518">
    <property type="entry name" value="Thiamin diphosphate-binding fold (THDP-binding)"/>
    <property type="match status" value="2"/>
</dbReference>
<dbReference type="InParanoid" id="Q2FKU6"/>
<sequence>MTSGLGDAIQAYADSVYAVPGYPVTTLIEETGAELVINEKVALEYALGDSLSGKRSCVIVKHVGMNVLADTLVHATAQGLKAGIVIVVGDDPNAYGTQTVQDSRLWGSVAICPVIDMSGIDPVGEAFYASEQFSRVSIVRFIPGDLKRSWQGRSEGSERSTCGTLADPDLTMYGRAVRAYSAVPEMIKSGYLPFPISPLVHDDSPVSRRERGSSRMFCPGCPFRFVFDTLQERGVSVISDTGCSLLSMIPPYRFGIANYGMGSSVGVAAQSTRVALTGDYALLHSGIQALIDLHAKGRPLLCIVLQNRCMGTTGRQPVPDVCTYLGFSNPVWCNASEHEKISGLLVPDTTLRVLIIQGDCPEEQRT</sequence>